<evidence type="ECO:0000313" key="2">
    <source>
        <dbReference type="Proteomes" id="UP000223891"/>
    </source>
</evidence>
<keyword evidence="2" id="KW-1185">Reference proteome</keyword>
<organism evidence="1 2">
    <name type="scientific">Pectobacterium phage vB_PcaM_CBB</name>
    <dbReference type="NCBI Taxonomy" id="2772511"/>
    <lineage>
        <taxon>Viruses</taxon>
        <taxon>Duplodnaviria</taxon>
        <taxon>Heunggongvirae</taxon>
        <taxon>Uroviricota</taxon>
        <taxon>Caudoviricetes</taxon>
        <taxon>Mimasvirus</taxon>
        <taxon>Mimasvirus CBB</taxon>
    </lineage>
</organism>
<accession>A0A1L2CUT2</accession>
<protein>
    <submittedName>
        <fullName evidence="1">Uncharacterized protein</fullName>
    </submittedName>
</protein>
<name>A0A1L2CUT2_9CAUD</name>
<proteinExistence type="predicted"/>
<dbReference type="EMBL" id="KU574722">
    <property type="protein sequence ID" value="AMM43783.1"/>
    <property type="molecule type" value="Genomic_DNA"/>
</dbReference>
<dbReference type="Proteomes" id="UP000223891">
    <property type="component" value="Segment"/>
</dbReference>
<sequence length="78" mass="8640">MSEQIQDQETVVGPQLEFIDIINATKIMEAAIERGVFNVKELAEVAPIVSRFQDFSAAILADQEARQAEFEANQAEGE</sequence>
<gene>
    <name evidence="1" type="ORF">CBB_218</name>
</gene>
<evidence type="ECO:0000313" key="1">
    <source>
        <dbReference type="EMBL" id="AMM43783.1"/>
    </source>
</evidence>
<reference evidence="2" key="1">
    <citation type="submission" date="2016-01" db="EMBL/GenBank/DDBJ databases">
        <title>Isolation and Characterization of Enterobacteria phage CBB.</title>
        <authorList>
            <person name="Buttimer C.T.H."/>
            <person name="Hendrix H."/>
            <person name="Alexandre H."/>
            <person name="O'Mahony J."/>
            <person name="Lavigne R."/>
            <person name="Coffey A."/>
        </authorList>
    </citation>
    <scope>NUCLEOTIDE SEQUENCE [LARGE SCALE GENOMIC DNA]</scope>
</reference>